<dbReference type="Pfam" id="PF01408">
    <property type="entry name" value="GFO_IDH_MocA"/>
    <property type="match status" value="1"/>
</dbReference>
<gene>
    <name evidence="4" type="ORF">METZ01_LOCUS268102</name>
</gene>
<feature type="non-terminal residue" evidence="4">
    <location>
        <position position="230"/>
    </location>
</feature>
<dbReference type="Gene3D" id="3.30.360.10">
    <property type="entry name" value="Dihydrodipicolinate Reductase, domain 2"/>
    <property type="match status" value="1"/>
</dbReference>
<dbReference type="GO" id="GO:0000166">
    <property type="term" value="F:nucleotide binding"/>
    <property type="evidence" value="ECO:0007669"/>
    <property type="project" value="InterPro"/>
</dbReference>
<accession>A0A382JTR4</accession>
<dbReference type="PANTHER" id="PTHR43818:SF11">
    <property type="entry name" value="BCDNA.GH03377"/>
    <property type="match status" value="1"/>
</dbReference>
<reference evidence="4" key="1">
    <citation type="submission" date="2018-05" db="EMBL/GenBank/DDBJ databases">
        <authorList>
            <person name="Lanie J.A."/>
            <person name="Ng W.-L."/>
            <person name="Kazmierczak K.M."/>
            <person name="Andrzejewski T.M."/>
            <person name="Davidsen T.M."/>
            <person name="Wayne K.J."/>
            <person name="Tettelin H."/>
            <person name="Glass J.I."/>
            <person name="Rusch D."/>
            <person name="Podicherti R."/>
            <person name="Tsui H.-C.T."/>
            <person name="Winkler M.E."/>
        </authorList>
    </citation>
    <scope>NUCLEOTIDE SEQUENCE</scope>
</reference>
<dbReference type="AlphaFoldDB" id="A0A382JTR4"/>
<dbReference type="SUPFAM" id="SSF55347">
    <property type="entry name" value="Glyceraldehyde-3-phosphate dehydrogenase-like, C-terminal domain"/>
    <property type="match status" value="1"/>
</dbReference>
<evidence type="ECO:0000256" key="1">
    <source>
        <dbReference type="ARBA" id="ARBA00023002"/>
    </source>
</evidence>
<dbReference type="Gene3D" id="3.40.50.720">
    <property type="entry name" value="NAD(P)-binding Rossmann-like Domain"/>
    <property type="match status" value="1"/>
</dbReference>
<dbReference type="InterPro" id="IPR050463">
    <property type="entry name" value="Gfo/Idh/MocA_oxidrdct_glycsds"/>
</dbReference>
<proteinExistence type="predicted"/>
<protein>
    <submittedName>
        <fullName evidence="4">Uncharacterized protein</fullName>
    </submittedName>
</protein>
<evidence type="ECO:0000313" key="4">
    <source>
        <dbReference type="EMBL" id="SVC15248.1"/>
    </source>
</evidence>
<dbReference type="SUPFAM" id="SSF51735">
    <property type="entry name" value="NAD(P)-binding Rossmann-fold domains"/>
    <property type="match status" value="1"/>
</dbReference>
<feature type="domain" description="Gfo/Idh/MocA-like oxidoreductase N-terminal" evidence="2">
    <location>
        <begin position="5"/>
        <end position="133"/>
    </location>
</feature>
<dbReference type="InterPro" id="IPR000683">
    <property type="entry name" value="Gfo/Idh/MocA-like_OxRdtase_N"/>
</dbReference>
<dbReference type="PANTHER" id="PTHR43818">
    <property type="entry name" value="BCDNA.GH03377"/>
    <property type="match status" value="1"/>
</dbReference>
<dbReference type="EMBL" id="UINC01076253">
    <property type="protein sequence ID" value="SVC15248.1"/>
    <property type="molecule type" value="Genomic_DNA"/>
</dbReference>
<evidence type="ECO:0000259" key="2">
    <source>
        <dbReference type="Pfam" id="PF01408"/>
    </source>
</evidence>
<dbReference type="InterPro" id="IPR036291">
    <property type="entry name" value="NAD(P)-bd_dom_sf"/>
</dbReference>
<feature type="non-terminal residue" evidence="4">
    <location>
        <position position="1"/>
    </location>
</feature>
<evidence type="ECO:0000259" key="3">
    <source>
        <dbReference type="Pfam" id="PF22725"/>
    </source>
</evidence>
<dbReference type="GO" id="GO:0016491">
    <property type="term" value="F:oxidoreductase activity"/>
    <property type="evidence" value="ECO:0007669"/>
    <property type="project" value="UniProtKB-KW"/>
</dbReference>
<keyword evidence="1" id="KW-0560">Oxidoreductase</keyword>
<dbReference type="InterPro" id="IPR055170">
    <property type="entry name" value="GFO_IDH_MocA-like_dom"/>
</dbReference>
<feature type="domain" description="GFO/IDH/MocA-like oxidoreductase" evidence="3">
    <location>
        <begin position="146"/>
        <end position="221"/>
    </location>
</feature>
<name>A0A382JTR4_9ZZZZ</name>
<sequence length="230" mass="25491">MNQKIRVGLIGSGGMAKSRSRCLKESIDAGYDIGQLTAVCDLIEERAHSAADMAEELLGHRPRVFTDYRRMLDEDIVDAVDVVTDHRSHHTIVNDSLEAGLHCLVEKPLAITIRAARSMLDTASRTGKLLGVAENYRRAVNQRARRYALDQGLLGEPKIVIQIGISGRPPQVVVGTPWRHRKLDAGMGWVLDMGVHETDLFRYHVGNVKQVFGSAKKLTPARYFIDALGI</sequence>
<organism evidence="4">
    <name type="scientific">marine metagenome</name>
    <dbReference type="NCBI Taxonomy" id="408172"/>
    <lineage>
        <taxon>unclassified sequences</taxon>
        <taxon>metagenomes</taxon>
        <taxon>ecological metagenomes</taxon>
    </lineage>
</organism>
<dbReference type="Pfam" id="PF22725">
    <property type="entry name" value="GFO_IDH_MocA_C3"/>
    <property type="match status" value="1"/>
</dbReference>